<dbReference type="InterPro" id="IPR000821">
    <property type="entry name" value="Ala_racemase"/>
</dbReference>
<comment type="cofactor">
    <cofactor evidence="1">
        <name>pyridoxal 5'-phosphate</name>
        <dbReference type="ChEBI" id="CHEBI:597326"/>
    </cofactor>
</comment>
<feature type="domain" description="Alanine racemase C-terminal" evidence="4">
    <location>
        <begin position="255"/>
        <end position="383"/>
    </location>
</feature>
<dbReference type="PANTHER" id="PTHR30511">
    <property type="entry name" value="ALANINE RACEMASE"/>
    <property type="match status" value="1"/>
</dbReference>
<dbReference type="InterPro" id="IPR011079">
    <property type="entry name" value="Ala_racemase_C"/>
</dbReference>
<dbReference type="PRINTS" id="PR00992">
    <property type="entry name" value="ALARACEMASE"/>
</dbReference>
<dbReference type="Pfam" id="PF00842">
    <property type="entry name" value="Ala_racemase_C"/>
    <property type="match status" value="1"/>
</dbReference>
<dbReference type="InterPro" id="IPR009006">
    <property type="entry name" value="Ala_racemase/Decarboxylase_C"/>
</dbReference>
<dbReference type="CDD" id="cd00430">
    <property type="entry name" value="PLPDE_III_AR"/>
    <property type="match status" value="1"/>
</dbReference>
<sequence length="384" mass="43795">MNHTSYIEISESAIQNNIDFIKQFLGDETIFSSVVKGNAYGHGINIYCPLAYKYGIRHFSVSDAHEAYELKSCLPNDDVEIMIMGMIENDQLSWAINNNISFYVFEENRLKNALFYAKKFKKTAQIHIEVETGMNRTGFEKSQITSIIDFVKSNSKFLKLKSVCSHLAGAESITNYKRISKQRKNFKLIKKEIKQHVNSSPLFHLASSAATIRYPKTQLDLVRIGILQFGYFPTKEILVHYFNKEKTFVNPLKRIVSWKSSVMDIKVVKSGEFIGYGTSYFTNEETTIAIIPVGYSSGYNRLLSNRGKVLINGDRFNVIGTVNMNMMAVDITHNKNIKKGDEVVLIGSQKEKEITVSSFNDSIQLINYELLTRLPKNLPRIITK</sequence>
<dbReference type="EC" id="5.1.1.1" evidence="5"/>
<evidence type="ECO:0000256" key="2">
    <source>
        <dbReference type="ARBA" id="ARBA00022898"/>
    </source>
</evidence>
<dbReference type="Pfam" id="PF01168">
    <property type="entry name" value="Ala_racemase_N"/>
    <property type="match status" value="1"/>
</dbReference>
<dbReference type="NCBIfam" id="TIGR00492">
    <property type="entry name" value="alr"/>
    <property type="match status" value="1"/>
</dbReference>
<dbReference type="GO" id="GO:0008784">
    <property type="term" value="F:alanine racemase activity"/>
    <property type="evidence" value="ECO:0007669"/>
    <property type="project" value="UniProtKB-EC"/>
</dbReference>
<dbReference type="InterPro" id="IPR001608">
    <property type="entry name" value="Ala_racemase_N"/>
</dbReference>
<comment type="caution">
    <text evidence="5">The sequence shown here is derived from an EMBL/GenBank/DDBJ whole genome shotgun (WGS) entry which is preliminary data.</text>
</comment>
<evidence type="ECO:0000256" key="1">
    <source>
        <dbReference type="ARBA" id="ARBA00001933"/>
    </source>
</evidence>
<evidence type="ECO:0000313" key="6">
    <source>
        <dbReference type="Proteomes" id="UP001596997"/>
    </source>
</evidence>
<dbReference type="InterPro" id="IPR029066">
    <property type="entry name" value="PLP-binding_barrel"/>
</dbReference>
<gene>
    <name evidence="5" type="primary">alr</name>
    <name evidence="5" type="ORF">ACFQ1O_04745</name>
</gene>
<dbReference type="Gene3D" id="2.40.37.10">
    <property type="entry name" value="Lyase, Ornithine Decarboxylase, Chain A, domain 1"/>
    <property type="match status" value="1"/>
</dbReference>
<evidence type="ECO:0000259" key="4">
    <source>
        <dbReference type="SMART" id="SM01005"/>
    </source>
</evidence>
<dbReference type="Proteomes" id="UP001596997">
    <property type="component" value="Unassembled WGS sequence"/>
</dbReference>
<dbReference type="Gene3D" id="3.20.20.10">
    <property type="entry name" value="Alanine racemase"/>
    <property type="match status" value="1"/>
</dbReference>
<accession>A0ABW3I118</accession>
<keyword evidence="3 5" id="KW-0413">Isomerase</keyword>
<reference evidence="6" key="1">
    <citation type="journal article" date="2019" name="Int. J. Syst. Evol. Microbiol.">
        <title>The Global Catalogue of Microorganisms (GCM) 10K type strain sequencing project: providing services to taxonomists for standard genome sequencing and annotation.</title>
        <authorList>
            <consortium name="The Broad Institute Genomics Platform"/>
            <consortium name="The Broad Institute Genome Sequencing Center for Infectious Disease"/>
            <person name="Wu L."/>
            <person name="Ma J."/>
        </authorList>
    </citation>
    <scope>NUCLEOTIDE SEQUENCE [LARGE SCALE GENOMIC DNA]</scope>
    <source>
        <strain evidence="6">CCUG 62114</strain>
    </source>
</reference>
<dbReference type="InterPro" id="IPR020622">
    <property type="entry name" value="Ala_racemase_pyridoxalP-BS"/>
</dbReference>
<organism evidence="5 6">
    <name type="scientific">Pseudofulvibacter geojedonensis</name>
    <dbReference type="NCBI Taxonomy" id="1123758"/>
    <lineage>
        <taxon>Bacteria</taxon>
        <taxon>Pseudomonadati</taxon>
        <taxon>Bacteroidota</taxon>
        <taxon>Flavobacteriia</taxon>
        <taxon>Flavobacteriales</taxon>
        <taxon>Flavobacteriaceae</taxon>
        <taxon>Pseudofulvibacter</taxon>
    </lineage>
</organism>
<dbReference type="SUPFAM" id="SSF51419">
    <property type="entry name" value="PLP-binding barrel"/>
    <property type="match status" value="1"/>
</dbReference>
<dbReference type="PANTHER" id="PTHR30511:SF0">
    <property type="entry name" value="ALANINE RACEMASE, CATABOLIC-RELATED"/>
    <property type="match status" value="1"/>
</dbReference>
<dbReference type="SMART" id="SM01005">
    <property type="entry name" value="Ala_racemase_C"/>
    <property type="match status" value="1"/>
</dbReference>
<dbReference type="SUPFAM" id="SSF50621">
    <property type="entry name" value="Alanine racemase C-terminal domain-like"/>
    <property type="match status" value="1"/>
</dbReference>
<dbReference type="PROSITE" id="PS00395">
    <property type="entry name" value="ALANINE_RACEMASE"/>
    <property type="match status" value="1"/>
</dbReference>
<evidence type="ECO:0000256" key="3">
    <source>
        <dbReference type="ARBA" id="ARBA00023235"/>
    </source>
</evidence>
<keyword evidence="2" id="KW-0663">Pyridoxal phosphate</keyword>
<name>A0ABW3I118_9FLAO</name>
<dbReference type="RefSeq" id="WP_377713879.1">
    <property type="nucleotide sequence ID" value="NZ_JBHTJM010000005.1"/>
</dbReference>
<dbReference type="EMBL" id="JBHTJM010000005">
    <property type="protein sequence ID" value="MFD0963307.1"/>
    <property type="molecule type" value="Genomic_DNA"/>
</dbReference>
<keyword evidence="6" id="KW-1185">Reference proteome</keyword>
<protein>
    <submittedName>
        <fullName evidence="5">Alanine racemase</fullName>
        <ecNumber evidence="5">5.1.1.1</ecNumber>
    </submittedName>
</protein>
<proteinExistence type="predicted"/>
<evidence type="ECO:0000313" key="5">
    <source>
        <dbReference type="EMBL" id="MFD0963307.1"/>
    </source>
</evidence>